<keyword evidence="5" id="KW-1185">Reference proteome</keyword>
<dbReference type="Pfam" id="PF01656">
    <property type="entry name" value="CbiA"/>
    <property type="match status" value="1"/>
</dbReference>
<dbReference type="GO" id="GO:0005524">
    <property type="term" value="F:ATP binding"/>
    <property type="evidence" value="ECO:0007669"/>
    <property type="project" value="UniProtKB-KW"/>
</dbReference>
<organism evidence="4 5">
    <name type="scientific">Rhodopseudomonas rhenobacensis</name>
    <dbReference type="NCBI Taxonomy" id="87461"/>
    <lineage>
        <taxon>Bacteria</taxon>
        <taxon>Pseudomonadati</taxon>
        <taxon>Pseudomonadota</taxon>
        <taxon>Alphaproteobacteria</taxon>
        <taxon>Hyphomicrobiales</taxon>
        <taxon>Nitrobacteraceae</taxon>
        <taxon>Rhodopseudomonas</taxon>
    </lineage>
</organism>
<dbReference type="InterPro" id="IPR002586">
    <property type="entry name" value="CobQ/CobB/MinD/ParA_Nub-bd_dom"/>
</dbReference>
<proteinExistence type="predicted"/>
<accession>A0A7W8E195</accession>
<dbReference type="FunFam" id="3.40.50.300:FF:001573">
    <property type="entry name" value="Carbon monoxide dehydrogenase accessory protein CooC"/>
    <property type="match status" value="1"/>
</dbReference>
<dbReference type="InterPro" id="IPR014433">
    <property type="entry name" value="CooC"/>
</dbReference>
<dbReference type="GO" id="GO:0005829">
    <property type="term" value="C:cytosol"/>
    <property type="evidence" value="ECO:0007669"/>
    <property type="project" value="TreeGrafter"/>
</dbReference>
<dbReference type="GO" id="GO:0016887">
    <property type="term" value="F:ATP hydrolysis activity"/>
    <property type="evidence" value="ECO:0007669"/>
    <property type="project" value="TreeGrafter"/>
</dbReference>
<evidence type="ECO:0000313" key="5">
    <source>
        <dbReference type="Proteomes" id="UP000542353"/>
    </source>
</evidence>
<dbReference type="InterPro" id="IPR027417">
    <property type="entry name" value="P-loop_NTPase"/>
</dbReference>
<keyword evidence="1" id="KW-0547">Nucleotide-binding</keyword>
<dbReference type="PANTHER" id="PTHR43384">
    <property type="entry name" value="SEPTUM SITE-DETERMINING PROTEIN MIND HOMOLOG, CHLOROPLASTIC-RELATED"/>
    <property type="match status" value="1"/>
</dbReference>
<comment type="caution">
    <text evidence="4">The sequence shown here is derived from an EMBL/GenBank/DDBJ whole genome shotgun (WGS) entry which is preliminary data.</text>
</comment>
<dbReference type="EMBL" id="JACHIH010000053">
    <property type="protein sequence ID" value="MBB5049938.1"/>
    <property type="molecule type" value="Genomic_DNA"/>
</dbReference>
<protein>
    <submittedName>
        <fullName evidence="4">CO dehydrogenase maturation factor</fullName>
    </submittedName>
</protein>
<dbReference type="Proteomes" id="UP000542353">
    <property type="component" value="Unassembled WGS sequence"/>
</dbReference>
<feature type="domain" description="CobQ/CobB/MinD/ParA nucleotide binding" evidence="3">
    <location>
        <begin position="4"/>
        <end position="231"/>
    </location>
</feature>
<sequence length="269" mass="28850">MKIAVTGKGGVGKSTIVGMLARALADDGWKVLAIDADPDANLASAIGVSQDRLAGVTPISKMIDLARDRTGAHAGMGSHFILNPKVDDIPDQFCVEHAGVKMLLMGTVDHAGTGCVCPEHALVRTLLRHILTRRKECVLIDMEAGIEHFGRGTVEAVDLLIIVVEPGARSFQTARQIEQLAGELGIKQICYVANKVASEQDRAFIAEQSRRCDLLASLPFDAAVQAADQAGVSFYDLAEAGRERAHSLELTLLDRIASKDQPKEQMQCA</sequence>
<reference evidence="4 5" key="1">
    <citation type="submission" date="2020-08" db="EMBL/GenBank/DDBJ databases">
        <title>Genomic Encyclopedia of Type Strains, Phase IV (KMG-IV): sequencing the most valuable type-strain genomes for metagenomic binning, comparative biology and taxonomic classification.</title>
        <authorList>
            <person name="Goeker M."/>
        </authorList>
    </citation>
    <scope>NUCLEOTIDE SEQUENCE [LARGE SCALE GENOMIC DNA]</scope>
    <source>
        <strain evidence="4 5">DSM 12706</strain>
    </source>
</reference>
<dbReference type="Gene3D" id="3.40.50.300">
    <property type="entry name" value="P-loop containing nucleotide triphosphate hydrolases"/>
    <property type="match status" value="1"/>
</dbReference>
<dbReference type="GO" id="GO:0051782">
    <property type="term" value="P:negative regulation of cell division"/>
    <property type="evidence" value="ECO:0007669"/>
    <property type="project" value="TreeGrafter"/>
</dbReference>
<evidence type="ECO:0000259" key="3">
    <source>
        <dbReference type="Pfam" id="PF01656"/>
    </source>
</evidence>
<keyword evidence="2" id="KW-0067">ATP-binding</keyword>
<dbReference type="InterPro" id="IPR050625">
    <property type="entry name" value="ParA/MinD_ATPase"/>
</dbReference>
<name>A0A7W8E195_9BRAD</name>
<evidence type="ECO:0000313" key="4">
    <source>
        <dbReference type="EMBL" id="MBB5049938.1"/>
    </source>
</evidence>
<evidence type="ECO:0000256" key="1">
    <source>
        <dbReference type="ARBA" id="ARBA00022741"/>
    </source>
</evidence>
<dbReference type="PIRSF" id="PIRSF005647">
    <property type="entry name" value="CooC"/>
    <property type="match status" value="1"/>
</dbReference>
<gene>
    <name evidence="4" type="ORF">HNR60_004723</name>
</gene>
<dbReference type="GO" id="GO:0009898">
    <property type="term" value="C:cytoplasmic side of plasma membrane"/>
    <property type="evidence" value="ECO:0007669"/>
    <property type="project" value="TreeGrafter"/>
</dbReference>
<dbReference type="CDD" id="cd02034">
    <property type="entry name" value="CooC1"/>
    <property type="match status" value="1"/>
</dbReference>
<evidence type="ECO:0000256" key="2">
    <source>
        <dbReference type="ARBA" id="ARBA00022840"/>
    </source>
</evidence>
<dbReference type="PANTHER" id="PTHR43384:SF6">
    <property type="entry name" value="SEPTUM SITE-DETERMINING PROTEIN MIND HOMOLOG, CHLOROPLASTIC"/>
    <property type="match status" value="1"/>
</dbReference>
<dbReference type="SUPFAM" id="SSF52540">
    <property type="entry name" value="P-loop containing nucleoside triphosphate hydrolases"/>
    <property type="match status" value="1"/>
</dbReference>
<dbReference type="AlphaFoldDB" id="A0A7W8E195"/>
<dbReference type="RefSeq" id="WP_184262711.1">
    <property type="nucleotide sequence ID" value="NZ_JACHIH010000053.1"/>
</dbReference>